<sequence>MAIIFSVDQRINHLSPDRQYGAQGLEHAYTSDTNLDLTLCSCRIWVEDSNGKRISGGKSYHDCSYNSYGSNYHRILSFPNQTYTVYAKVLASFEETKKRGPFTGDTCFHIHGNVDNWKFEQVTC</sequence>
<dbReference type="VEuPathDB" id="FungiDB:FUN_017166"/>
<name>A0A2I1FZQ1_9GLOM</name>
<reference evidence="1 2" key="1">
    <citation type="submission" date="2015-10" db="EMBL/GenBank/DDBJ databases">
        <title>Genome analyses suggest a sexual origin of heterokaryosis in a supposedly ancient asexual fungus.</title>
        <authorList>
            <person name="Ropars J."/>
            <person name="Sedzielewska K."/>
            <person name="Noel J."/>
            <person name="Charron P."/>
            <person name="Farinelli L."/>
            <person name="Marton T."/>
            <person name="Kruger M."/>
            <person name="Pelin A."/>
            <person name="Brachmann A."/>
            <person name="Corradi N."/>
        </authorList>
    </citation>
    <scope>NUCLEOTIDE SEQUENCE [LARGE SCALE GENOMIC DNA]</scope>
    <source>
        <strain evidence="1 2">A4</strain>
    </source>
</reference>
<gene>
    <name evidence="1" type="ORF">RhiirA4_528665</name>
</gene>
<dbReference type="VEuPathDB" id="FungiDB:RhiirFUN_022501"/>
<dbReference type="Proteomes" id="UP000234323">
    <property type="component" value="Unassembled WGS sequence"/>
</dbReference>
<comment type="caution">
    <text evidence="1">The sequence shown here is derived from an EMBL/GenBank/DDBJ whole genome shotgun (WGS) entry which is preliminary data.</text>
</comment>
<dbReference type="VEuPathDB" id="FungiDB:RhiirA1_403551"/>
<evidence type="ECO:0000313" key="1">
    <source>
        <dbReference type="EMBL" id="PKY39845.1"/>
    </source>
</evidence>
<evidence type="ECO:0000313" key="2">
    <source>
        <dbReference type="Proteomes" id="UP000234323"/>
    </source>
</evidence>
<keyword evidence="2" id="KW-1185">Reference proteome</keyword>
<accession>A0A2I1FZQ1</accession>
<organism evidence="1 2">
    <name type="scientific">Rhizophagus irregularis</name>
    <dbReference type="NCBI Taxonomy" id="588596"/>
    <lineage>
        <taxon>Eukaryota</taxon>
        <taxon>Fungi</taxon>
        <taxon>Fungi incertae sedis</taxon>
        <taxon>Mucoromycota</taxon>
        <taxon>Glomeromycotina</taxon>
        <taxon>Glomeromycetes</taxon>
        <taxon>Glomerales</taxon>
        <taxon>Glomeraceae</taxon>
        <taxon>Rhizophagus</taxon>
    </lineage>
</organism>
<dbReference type="EMBL" id="LLXI01000079">
    <property type="protein sequence ID" value="PKY39845.1"/>
    <property type="molecule type" value="Genomic_DNA"/>
</dbReference>
<protein>
    <submittedName>
        <fullName evidence="1">Uncharacterized protein</fullName>
    </submittedName>
</protein>
<proteinExistence type="predicted"/>
<dbReference type="AlphaFoldDB" id="A0A2I1FZQ1"/>